<evidence type="ECO:0000256" key="2">
    <source>
        <dbReference type="SAM" id="Coils"/>
    </source>
</evidence>
<sequence length="294" mass="33346">MRVKELAEYTDTTVRTIRYYHQIGLLPVPEGAGIRDYGLEHLIRVERIRHLRRSGLSLTSIQNLIADDGIDVARELKATENAINRQIATLENQRDRLRDLHSGLSGRYLGEPSESQFDLIPPLPSQLDDVCDRLTEGVDNDRFIALIRKKRQLTQLFLPRSVIPSELFDWAAQIDESSLVTFRADIDRFTRINELAPAEITAAAHTAADHFIDLLQKTGTSLIINAISRYLRALRSTPIRQLIFLAFPDPVEARYVEAQIDRLCTRIADINPSHPDCTDTPHTSDPLDRQGSFT</sequence>
<evidence type="ECO:0000313" key="5">
    <source>
        <dbReference type="EMBL" id="MCX7468481.1"/>
    </source>
</evidence>
<dbReference type="CDD" id="cd00592">
    <property type="entry name" value="HTH_MerR-like"/>
    <property type="match status" value="1"/>
</dbReference>
<name>A0A9Q4C8W2_9CORY</name>
<organism evidence="5 6">
    <name type="scientific">Corynebacterium pygosceleis</name>
    <dbReference type="NCBI Taxonomy" id="2800406"/>
    <lineage>
        <taxon>Bacteria</taxon>
        <taxon>Bacillati</taxon>
        <taxon>Actinomycetota</taxon>
        <taxon>Actinomycetes</taxon>
        <taxon>Mycobacteriales</taxon>
        <taxon>Corynebacteriaceae</taxon>
        <taxon>Corynebacterium</taxon>
    </lineage>
</organism>
<dbReference type="SMART" id="SM00422">
    <property type="entry name" value="HTH_MERR"/>
    <property type="match status" value="1"/>
</dbReference>
<keyword evidence="1" id="KW-0238">DNA-binding</keyword>
<evidence type="ECO:0000259" key="4">
    <source>
        <dbReference type="PROSITE" id="PS50937"/>
    </source>
</evidence>
<dbReference type="InterPro" id="IPR047057">
    <property type="entry name" value="MerR_fam"/>
</dbReference>
<accession>A0A9Q4C8W2</accession>
<dbReference type="GO" id="GO:0003677">
    <property type="term" value="F:DNA binding"/>
    <property type="evidence" value="ECO:0007669"/>
    <property type="project" value="UniProtKB-KW"/>
</dbReference>
<reference evidence="5" key="1">
    <citation type="submission" date="2022-11" db="EMBL/GenBank/DDBJ databases">
        <title>Corynebacterium sp. isolated from Penguins.</title>
        <authorList>
            <person name="Sedlar K."/>
            <person name="Svec P."/>
        </authorList>
    </citation>
    <scope>NUCLEOTIDE SEQUENCE</scope>
    <source>
        <strain evidence="5">P7374</strain>
    </source>
</reference>
<dbReference type="AlphaFoldDB" id="A0A9Q4C8W2"/>
<dbReference type="EMBL" id="JAPMKU010000002">
    <property type="protein sequence ID" value="MCX7468481.1"/>
    <property type="molecule type" value="Genomic_DNA"/>
</dbReference>
<evidence type="ECO:0000256" key="1">
    <source>
        <dbReference type="ARBA" id="ARBA00023125"/>
    </source>
</evidence>
<dbReference type="SUPFAM" id="SSF46955">
    <property type="entry name" value="Putative DNA-binding domain"/>
    <property type="match status" value="1"/>
</dbReference>
<dbReference type="InterPro" id="IPR009061">
    <property type="entry name" value="DNA-bd_dom_put_sf"/>
</dbReference>
<dbReference type="PROSITE" id="PS50937">
    <property type="entry name" value="HTH_MERR_2"/>
    <property type="match status" value="1"/>
</dbReference>
<dbReference type="PANTHER" id="PTHR30204:SF93">
    <property type="entry name" value="HTH MERR-TYPE DOMAIN-CONTAINING PROTEIN"/>
    <property type="match status" value="1"/>
</dbReference>
<dbReference type="Gene3D" id="1.10.1660.10">
    <property type="match status" value="1"/>
</dbReference>
<comment type="caution">
    <text evidence="5">The sequence shown here is derived from an EMBL/GenBank/DDBJ whole genome shotgun (WGS) entry which is preliminary data.</text>
</comment>
<feature type="region of interest" description="Disordered" evidence="3">
    <location>
        <begin position="274"/>
        <end position="294"/>
    </location>
</feature>
<feature type="domain" description="HTH merR-type" evidence="4">
    <location>
        <begin position="1"/>
        <end position="67"/>
    </location>
</feature>
<evidence type="ECO:0000256" key="3">
    <source>
        <dbReference type="SAM" id="MobiDB-lite"/>
    </source>
</evidence>
<dbReference type="PANTHER" id="PTHR30204">
    <property type="entry name" value="REDOX-CYCLING DRUG-SENSING TRANSCRIPTIONAL ACTIVATOR SOXR"/>
    <property type="match status" value="1"/>
</dbReference>
<gene>
    <name evidence="5" type="ORF">OS129_06280</name>
</gene>
<feature type="coiled-coil region" evidence="2">
    <location>
        <begin position="73"/>
        <end position="100"/>
    </location>
</feature>
<dbReference type="Pfam" id="PF13411">
    <property type="entry name" value="MerR_1"/>
    <property type="match status" value="1"/>
</dbReference>
<evidence type="ECO:0000313" key="6">
    <source>
        <dbReference type="Proteomes" id="UP001071478"/>
    </source>
</evidence>
<dbReference type="RefSeq" id="WP_248167470.1">
    <property type="nucleotide sequence ID" value="NZ_JALNJA010000002.1"/>
</dbReference>
<dbReference type="InterPro" id="IPR000551">
    <property type="entry name" value="MerR-type_HTH_dom"/>
</dbReference>
<proteinExistence type="predicted"/>
<keyword evidence="2" id="KW-0175">Coiled coil</keyword>
<protein>
    <submittedName>
        <fullName evidence="5">MerR family transcriptional regulator</fullName>
    </submittedName>
</protein>
<dbReference type="Proteomes" id="UP001071478">
    <property type="component" value="Unassembled WGS sequence"/>
</dbReference>
<dbReference type="GO" id="GO:0003700">
    <property type="term" value="F:DNA-binding transcription factor activity"/>
    <property type="evidence" value="ECO:0007669"/>
    <property type="project" value="InterPro"/>
</dbReference>